<dbReference type="SUPFAM" id="SSF51735">
    <property type="entry name" value="NAD(P)-binding Rossmann-fold domains"/>
    <property type="match status" value="1"/>
</dbReference>
<keyword evidence="5" id="KW-0560">Oxidoreductase</keyword>
<evidence type="ECO:0000259" key="6">
    <source>
        <dbReference type="Pfam" id="PF00107"/>
    </source>
</evidence>
<reference evidence="7 8" key="1">
    <citation type="submission" date="2024-09" db="EMBL/GenBank/DDBJ databases">
        <authorList>
            <person name="Sun Q."/>
            <person name="Mori K."/>
        </authorList>
    </citation>
    <scope>NUCLEOTIDE SEQUENCE [LARGE SCALE GENOMIC DNA]</scope>
    <source>
        <strain evidence="7 8">NCAIM B.02529</strain>
    </source>
</reference>
<gene>
    <name evidence="7" type="ORF">ACFFGV_14130</name>
</gene>
<feature type="domain" description="Alcohol dehydrogenase-like C-terminal" evidence="6">
    <location>
        <begin position="143"/>
        <end position="263"/>
    </location>
</feature>
<comment type="cofactor">
    <cofactor evidence="1">
        <name>Zn(2+)</name>
        <dbReference type="ChEBI" id="CHEBI:29105"/>
    </cofactor>
</comment>
<evidence type="ECO:0000256" key="4">
    <source>
        <dbReference type="ARBA" id="ARBA00022833"/>
    </source>
</evidence>
<keyword evidence="4" id="KW-0862">Zinc</keyword>
<dbReference type="InterPro" id="IPR011032">
    <property type="entry name" value="GroES-like_sf"/>
</dbReference>
<dbReference type="SUPFAM" id="SSF50129">
    <property type="entry name" value="GroES-like"/>
    <property type="match status" value="1"/>
</dbReference>
<keyword evidence="3" id="KW-0479">Metal-binding</keyword>
<evidence type="ECO:0000256" key="3">
    <source>
        <dbReference type="ARBA" id="ARBA00022723"/>
    </source>
</evidence>
<dbReference type="InterPro" id="IPR036291">
    <property type="entry name" value="NAD(P)-bd_dom_sf"/>
</dbReference>
<name>A0ABV6LQL3_9BACI</name>
<dbReference type="Gene3D" id="3.90.180.10">
    <property type="entry name" value="Medium-chain alcohol dehydrogenases, catalytic domain"/>
    <property type="match status" value="2"/>
</dbReference>
<dbReference type="EMBL" id="JBHLTP010000011">
    <property type="protein sequence ID" value="MFC0524712.1"/>
    <property type="molecule type" value="Genomic_DNA"/>
</dbReference>
<dbReference type="CDD" id="cd08255">
    <property type="entry name" value="2-desacetyl-2-hydroxyethyl_bacteriochlorophyllide_like"/>
    <property type="match status" value="1"/>
</dbReference>
<evidence type="ECO:0000256" key="2">
    <source>
        <dbReference type="ARBA" id="ARBA00008072"/>
    </source>
</evidence>
<dbReference type="PANTHER" id="PTHR43350:SF19">
    <property type="entry name" value="D-GULOSIDE 3-DEHYDROGENASE"/>
    <property type="match status" value="1"/>
</dbReference>
<dbReference type="Pfam" id="PF00107">
    <property type="entry name" value="ADH_zinc_N"/>
    <property type="match status" value="1"/>
</dbReference>
<comment type="similarity">
    <text evidence="2">Belongs to the zinc-containing alcohol dehydrogenase family.</text>
</comment>
<accession>A0ABV6LQL3</accession>
<evidence type="ECO:0000313" key="8">
    <source>
        <dbReference type="Proteomes" id="UP001589836"/>
    </source>
</evidence>
<dbReference type="RefSeq" id="WP_377348974.1">
    <property type="nucleotide sequence ID" value="NZ_JBHLTP010000011.1"/>
</dbReference>
<keyword evidence="8" id="KW-1185">Reference proteome</keyword>
<evidence type="ECO:0000313" key="7">
    <source>
        <dbReference type="EMBL" id="MFC0524712.1"/>
    </source>
</evidence>
<dbReference type="PANTHER" id="PTHR43350">
    <property type="entry name" value="NAD-DEPENDENT ALCOHOL DEHYDROGENASE"/>
    <property type="match status" value="1"/>
</dbReference>
<dbReference type="Proteomes" id="UP001589836">
    <property type="component" value="Unassembled WGS sequence"/>
</dbReference>
<comment type="caution">
    <text evidence="7">The sequence shown here is derived from an EMBL/GenBank/DDBJ whole genome shotgun (WGS) entry which is preliminary data.</text>
</comment>
<evidence type="ECO:0000256" key="5">
    <source>
        <dbReference type="ARBA" id="ARBA00023002"/>
    </source>
</evidence>
<organism evidence="7 8">
    <name type="scientific">Pontibacillus salicampi</name>
    <dbReference type="NCBI Taxonomy" id="1449801"/>
    <lineage>
        <taxon>Bacteria</taxon>
        <taxon>Bacillati</taxon>
        <taxon>Bacillota</taxon>
        <taxon>Bacilli</taxon>
        <taxon>Bacillales</taxon>
        <taxon>Bacillaceae</taxon>
        <taxon>Pontibacillus</taxon>
    </lineage>
</organism>
<protein>
    <submittedName>
        <fullName evidence="7">Zinc-binding alcohol dehydrogenase</fullName>
    </submittedName>
</protein>
<dbReference type="InterPro" id="IPR013149">
    <property type="entry name" value="ADH-like_C"/>
</dbReference>
<sequence>MRKIIATNQSVQLKEVPKPEIKPNYILVRTVCSAISPGTEGTIINNSTGKEIPLGYSAMGRVEACGDGMEGVREGDMVACYGAPYVQHAEYMLVPKTLFAKVPDQVPVHEAAIAGLGAIAIHALRKASLQFGETVVIAGLGVLGQLIARIADAAAYQVIGYDIQAPRVEMVQEGTSIVAFSDKNEMEEELKQRTNHYGADAVLLCAGGKHSPLTSHGLEWVRDKGKVVIVGDIEPHFPRHLLFQKEAEIHISRAGGPGRYDKVYEQQAIDYPYGFIRWTEGRNIEAYIRLIENKRIDVSNLTKDGVDFESSPNAYKDLREERASMLTKMIYY</sequence>
<dbReference type="Gene3D" id="3.40.50.720">
    <property type="entry name" value="NAD(P)-binding Rossmann-like Domain"/>
    <property type="match status" value="1"/>
</dbReference>
<proteinExistence type="inferred from homology"/>
<evidence type="ECO:0000256" key="1">
    <source>
        <dbReference type="ARBA" id="ARBA00001947"/>
    </source>
</evidence>